<organism evidence="2 3">
    <name type="scientific">Mucilaginibacter myungsuensis</name>
    <dbReference type="NCBI Taxonomy" id="649104"/>
    <lineage>
        <taxon>Bacteria</taxon>
        <taxon>Pseudomonadati</taxon>
        <taxon>Bacteroidota</taxon>
        <taxon>Sphingobacteriia</taxon>
        <taxon>Sphingobacteriales</taxon>
        <taxon>Sphingobacteriaceae</taxon>
        <taxon>Mucilaginibacter</taxon>
    </lineage>
</organism>
<dbReference type="EMBL" id="JADFFL010000002">
    <property type="protein sequence ID" value="MBE9661596.1"/>
    <property type="molecule type" value="Genomic_DNA"/>
</dbReference>
<dbReference type="PANTHER" id="PTHR37298">
    <property type="entry name" value="UPF0111 PROTEIN YKAA"/>
    <property type="match status" value="1"/>
</dbReference>
<dbReference type="RefSeq" id="WP_194110780.1">
    <property type="nucleotide sequence ID" value="NZ_JADFFL010000002.1"/>
</dbReference>
<name>A0A929PW13_9SPHI</name>
<dbReference type="AlphaFoldDB" id="A0A929PW13"/>
<comment type="similarity">
    <text evidence="1">Belongs to the UPF0111 family.</text>
</comment>
<protein>
    <submittedName>
        <fullName evidence="2">DUF47 family protein</fullName>
    </submittedName>
</protein>
<gene>
    <name evidence="2" type="ORF">IRJ16_06845</name>
</gene>
<dbReference type="InterPro" id="IPR018445">
    <property type="entry name" value="Put_Phosphate_transp_reg"/>
</dbReference>
<dbReference type="Gene3D" id="1.20.58.220">
    <property type="entry name" value="Phosphate transport system protein phou homolog 2, domain 2"/>
    <property type="match status" value="1"/>
</dbReference>
<dbReference type="Pfam" id="PF01865">
    <property type="entry name" value="PhoU_div"/>
    <property type="match status" value="1"/>
</dbReference>
<reference evidence="2" key="1">
    <citation type="submission" date="2020-10" db="EMBL/GenBank/DDBJ databases">
        <title>Mucilaginibacter mali sp. nov., isolated from rhizosphere soil of apple orchard.</title>
        <authorList>
            <person name="Lee J.-S."/>
            <person name="Kim H.S."/>
            <person name="Kim J.-S."/>
        </authorList>
    </citation>
    <scope>NUCLEOTIDE SEQUENCE</scope>
    <source>
        <strain evidence="2">KCTC 22746</strain>
    </source>
</reference>
<comment type="caution">
    <text evidence="2">The sequence shown here is derived from an EMBL/GenBank/DDBJ whole genome shotgun (WGS) entry which is preliminary data.</text>
</comment>
<evidence type="ECO:0000313" key="2">
    <source>
        <dbReference type="EMBL" id="MBE9661596.1"/>
    </source>
</evidence>
<evidence type="ECO:0000256" key="1">
    <source>
        <dbReference type="ARBA" id="ARBA00008591"/>
    </source>
</evidence>
<sequence>MQQGVFSSMFRNKSDIFFDHFNQSAENATEMAKLLLEAISTNDEQKPQYAAINRLRTKSQEITRELFAESGRALVSPFERSDMTDLVKAIDTVAGYINISARRINLYQPKEITPPIKELAGLIVDICAEQERCILALAQIKKVDVITESVNAIKKLEHYADNVYNKAVAALLVTETNAIELIKYNEILLALETATDKAKLVGDVAESIVVKNT</sequence>
<dbReference type="Proteomes" id="UP000622475">
    <property type="component" value="Unassembled WGS sequence"/>
</dbReference>
<dbReference type="PANTHER" id="PTHR37298:SF1">
    <property type="entry name" value="UPF0111 PROTEIN YKAA"/>
    <property type="match status" value="1"/>
</dbReference>
<dbReference type="InterPro" id="IPR038078">
    <property type="entry name" value="PhoU-like_sf"/>
</dbReference>
<dbReference type="InterPro" id="IPR052912">
    <property type="entry name" value="UPF0111_domain"/>
</dbReference>
<accession>A0A929PW13</accession>
<proteinExistence type="inferred from homology"/>
<evidence type="ECO:0000313" key="3">
    <source>
        <dbReference type="Proteomes" id="UP000622475"/>
    </source>
</evidence>
<keyword evidence="3" id="KW-1185">Reference proteome</keyword>